<accession>W0RQM8</accession>
<dbReference type="HOGENOM" id="CLU_139010_0_0_0"/>
<reference evidence="1 2" key="1">
    <citation type="journal article" date="2014" name="Genome Announc.">
        <title>Genome Sequence and Methylome of Soil Bacterium Gemmatirosa kalamazoonensis KBS708T, a Member of the Rarely Cultivated Gemmatimonadetes Phylum.</title>
        <authorList>
            <person name="Debruyn J.M."/>
            <person name="Radosevich M."/>
            <person name="Wommack K.E."/>
            <person name="Polson S.W."/>
            <person name="Hauser L.J."/>
            <person name="Fawaz M.N."/>
            <person name="Korlach J."/>
            <person name="Tsai Y.C."/>
        </authorList>
    </citation>
    <scope>NUCLEOTIDE SEQUENCE [LARGE SCALE GENOMIC DNA]</scope>
    <source>
        <strain evidence="1 2">KBS708</strain>
    </source>
</reference>
<dbReference type="eggNOG" id="ENOG5032XC9">
    <property type="taxonomic scope" value="Bacteria"/>
</dbReference>
<dbReference type="EMBL" id="CP007128">
    <property type="protein sequence ID" value="AHG91853.1"/>
    <property type="molecule type" value="Genomic_DNA"/>
</dbReference>
<dbReference type="RefSeq" id="WP_025413286.1">
    <property type="nucleotide sequence ID" value="NZ_CP007128.1"/>
</dbReference>
<keyword evidence="2" id="KW-1185">Reference proteome</keyword>
<dbReference type="Proteomes" id="UP000019151">
    <property type="component" value="Chromosome"/>
</dbReference>
<protein>
    <submittedName>
        <fullName evidence="1">Uncharacterized protein</fullName>
    </submittedName>
</protein>
<organism evidence="1 2">
    <name type="scientific">Gemmatirosa kalamazoonensis</name>
    <dbReference type="NCBI Taxonomy" id="861299"/>
    <lineage>
        <taxon>Bacteria</taxon>
        <taxon>Pseudomonadati</taxon>
        <taxon>Gemmatimonadota</taxon>
        <taxon>Gemmatimonadia</taxon>
        <taxon>Gemmatimonadales</taxon>
        <taxon>Gemmatimonadaceae</taxon>
        <taxon>Gemmatirosa</taxon>
    </lineage>
</organism>
<evidence type="ECO:0000313" key="2">
    <source>
        <dbReference type="Proteomes" id="UP000019151"/>
    </source>
</evidence>
<dbReference type="AlphaFoldDB" id="W0RQM8"/>
<dbReference type="KEGG" id="gba:J421_4316"/>
<sequence length="155" mass="16939">MPSIKYPFPQCLSGLCQPPAYSRWLARKASAHRKRDRARGNQTATIEAYKSAIHAAVASSGGVDAYTGRLLRWDLISTYDNEASRAGKRAYKASLGDLPSVDHVGDGLGAPHFRICAWRTNDAKNDLSYTEFVELCRAVIAHHDRVSTPVPTAGP</sequence>
<dbReference type="InParanoid" id="W0RQM8"/>
<gene>
    <name evidence="1" type="ORF">J421_4316</name>
</gene>
<proteinExistence type="predicted"/>
<name>W0RQM8_9BACT</name>
<evidence type="ECO:0000313" key="1">
    <source>
        <dbReference type="EMBL" id="AHG91853.1"/>
    </source>
</evidence>